<dbReference type="EMBL" id="FMJD01000002">
    <property type="protein sequence ID" value="SCM71497.1"/>
    <property type="molecule type" value="Genomic_DNA"/>
</dbReference>
<dbReference type="RefSeq" id="WP_288199041.1">
    <property type="nucleotide sequence ID" value="NZ_LT608334.1"/>
</dbReference>
<evidence type="ECO:0000313" key="1">
    <source>
        <dbReference type="EMBL" id="SCM71497.1"/>
    </source>
</evidence>
<dbReference type="Pfam" id="PF18906">
    <property type="entry name" value="Phage_tube_2"/>
    <property type="match status" value="1"/>
</dbReference>
<sequence>MAIQSSVSVDIAYGVETTFGTAATATAGKALRRVSTSLTTQKESFQSNEVRRDLQVSDLRHGMRSARGSIEGELSIQSYDDLLEAAFGGTWTAGVSVDPDDFATGVTVTTVGETSLLTFAGAGSLLTAGFKVGDVVRCTGLTAAANNNLNLRIVALDATAMTVYPAITAQAQQAEDWAVAVAGKKLLLGTTKRSFTIENIYTDIDESEQFTGCRINGVSINCQPNGMVTSTFDVLGQNGSLRKGAQSPYFTTIADAPNTEIVSGLNGALRLAGQEVGIVTAFDLSLTNNMSVAGVVGKNVSPDVFAGRKVLTGNVSAYLQDGSLIEAFLDEEEVDIVAQLLTASGSPQDFITLSMQRVKFSSNTKTIGAEGGVIAQFAYQALLANGGSGTNLDATTIAIQRSNS</sequence>
<dbReference type="InterPro" id="IPR044000">
    <property type="entry name" value="Phage_tube_2"/>
</dbReference>
<dbReference type="AlphaFoldDB" id="A0A212L1Y8"/>
<accession>A0A212L1Y8</accession>
<reference evidence="1" key="1">
    <citation type="submission" date="2016-08" db="EMBL/GenBank/DDBJ databases">
        <authorList>
            <person name="Seilhamer J.J."/>
        </authorList>
    </citation>
    <scope>NUCLEOTIDE SEQUENCE</scope>
    <source>
        <strain evidence="1">86</strain>
    </source>
</reference>
<gene>
    <name evidence="1" type="ORF">KL86PLE_100238</name>
</gene>
<protein>
    <submittedName>
        <fullName evidence="1">Uncharacterized protein</fullName>
    </submittedName>
</protein>
<name>A0A212L1Y8_9HYPH</name>
<organism evidence="1">
    <name type="scientific">uncultured Pleomorphomonas sp</name>
    <dbReference type="NCBI Taxonomy" id="442121"/>
    <lineage>
        <taxon>Bacteria</taxon>
        <taxon>Pseudomonadati</taxon>
        <taxon>Pseudomonadota</taxon>
        <taxon>Alphaproteobacteria</taxon>
        <taxon>Hyphomicrobiales</taxon>
        <taxon>Pleomorphomonadaceae</taxon>
        <taxon>Pleomorphomonas</taxon>
        <taxon>environmental samples</taxon>
    </lineage>
</organism>
<proteinExistence type="predicted"/>